<feature type="compositionally biased region" description="Polar residues" evidence="1">
    <location>
        <begin position="16"/>
        <end position="42"/>
    </location>
</feature>
<name>A0A4Y9YVA1_9AGAM</name>
<dbReference type="STRING" id="205917.A0A4Y9YVA1"/>
<dbReference type="AlphaFoldDB" id="A0A4Y9YVA1"/>
<evidence type="ECO:0000313" key="2">
    <source>
        <dbReference type="EMBL" id="TFY66142.1"/>
    </source>
</evidence>
<dbReference type="OrthoDB" id="338854at2759"/>
<dbReference type="Proteomes" id="UP000298327">
    <property type="component" value="Unassembled WGS sequence"/>
</dbReference>
<evidence type="ECO:0000313" key="3">
    <source>
        <dbReference type="Proteomes" id="UP000298327"/>
    </source>
</evidence>
<feature type="compositionally biased region" description="Basic and acidic residues" evidence="1">
    <location>
        <begin position="114"/>
        <end position="124"/>
    </location>
</feature>
<protein>
    <submittedName>
        <fullName evidence="2">Uncharacterized protein</fullName>
    </submittedName>
</protein>
<evidence type="ECO:0000256" key="1">
    <source>
        <dbReference type="SAM" id="MobiDB-lite"/>
    </source>
</evidence>
<dbReference type="EMBL" id="SEOQ01000274">
    <property type="protein sequence ID" value="TFY66142.1"/>
    <property type="molecule type" value="Genomic_DNA"/>
</dbReference>
<feature type="region of interest" description="Disordered" evidence="1">
    <location>
        <begin position="1"/>
        <end position="152"/>
    </location>
</feature>
<reference evidence="2 3" key="1">
    <citation type="submission" date="2019-02" db="EMBL/GenBank/DDBJ databases">
        <title>Genome sequencing of the rare red list fungi Dentipellis fragilis.</title>
        <authorList>
            <person name="Buettner E."/>
            <person name="Kellner H."/>
        </authorList>
    </citation>
    <scope>NUCLEOTIDE SEQUENCE [LARGE SCALE GENOMIC DNA]</scope>
    <source>
        <strain evidence="2 3">DSM 105465</strain>
    </source>
</reference>
<proteinExistence type="predicted"/>
<gene>
    <name evidence="2" type="ORF">EVG20_g4949</name>
</gene>
<comment type="caution">
    <text evidence="2">The sequence shown here is derived from an EMBL/GenBank/DDBJ whole genome shotgun (WGS) entry which is preliminary data.</text>
</comment>
<feature type="compositionally biased region" description="Basic and acidic residues" evidence="1">
    <location>
        <begin position="77"/>
        <end position="86"/>
    </location>
</feature>
<organism evidence="2 3">
    <name type="scientific">Dentipellis fragilis</name>
    <dbReference type="NCBI Taxonomy" id="205917"/>
    <lineage>
        <taxon>Eukaryota</taxon>
        <taxon>Fungi</taxon>
        <taxon>Dikarya</taxon>
        <taxon>Basidiomycota</taxon>
        <taxon>Agaricomycotina</taxon>
        <taxon>Agaricomycetes</taxon>
        <taxon>Russulales</taxon>
        <taxon>Hericiaceae</taxon>
        <taxon>Dentipellis</taxon>
    </lineage>
</organism>
<feature type="non-terminal residue" evidence="2">
    <location>
        <position position="1"/>
    </location>
</feature>
<sequence length="224" mass="23871">RTSDASPVHISAAGQVVTTRTTSPLPSTAEKTLGRGSTSAAASTLEELQARGARQFSRSKPPQSPISPRTTRTYRTGRRDSGEGRRRNSLVSPQAIYEAVQSLAGSSATIGPSKGRDRSPERRSSLFSSAGPFATLPSRPRPNRSPSSPAVPTHITLQEGVAPMSLSASVSYPEELAELLDGEHHTDELCTRFEVGWPVLETWLAALGGGKGNGDYGKVLMIYR</sequence>
<keyword evidence="3" id="KW-1185">Reference proteome</keyword>
<accession>A0A4Y9YVA1</accession>